<dbReference type="AlphaFoldDB" id="A0A226X1J5"/>
<sequence>MFRGEDEGRNFTLVKNWALDSGLRHKLLVDNATKLFGFTAV</sequence>
<protein>
    <submittedName>
        <fullName evidence="1">Uncharacterized protein</fullName>
    </submittedName>
</protein>
<reference evidence="2" key="1">
    <citation type="submission" date="2017-01" db="EMBL/GenBank/DDBJ databases">
        <title>Genome Analysis of Deinococcus marmoris KOPRI26562.</title>
        <authorList>
            <person name="Kim J.H."/>
            <person name="Oh H.-M."/>
        </authorList>
    </citation>
    <scope>NUCLEOTIDE SEQUENCE [LARGE SCALE GENOMIC DNA]</scope>
    <source>
        <strain evidence="2">PAMC 26633</strain>
    </source>
</reference>
<evidence type="ECO:0000313" key="2">
    <source>
        <dbReference type="Proteomes" id="UP000214720"/>
    </source>
</evidence>
<organism evidence="1 2">
    <name type="scientific">Caballeronia sordidicola</name>
    <name type="common">Burkholderia sordidicola</name>
    <dbReference type="NCBI Taxonomy" id="196367"/>
    <lineage>
        <taxon>Bacteria</taxon>
        <taxon>Pseudomonadati</taxon>
        <taxon>Pseudomonadota</taxon>
        <taxon>Betaproteobacteria</taxon>
        <taxon>Burkholderiales</taxon>
        <taxon>Burkholderiaceae</taxon>
        <taxon>Caballeronia</taxon>
    </lineage>
</organism>
<comment type="caution">
    <text evidence="1">The sequence shown here is derived from an EMBL/GenBank/DDBJ whole genome shotgun (WGS) entry which is preliminary data.</text>
</comment>
<accession>A0A226X1J5</accession>
<name>A0A226X1J5_CABSO</name>
<evidence type="ECO:0000313" key="1">
    <source>
        <dbReference type="EMBL" id="OXC77233.1"/>
    </source>
</evidence>
<proteinExistence type="predicted"/>
<dbReference type="Proteomes" id="UP000214720">
    <property type="component" value="Unassembled WGS sequence"/>
</dbReference>
<dbReference type="EMBL" id="MTHB01000109">
    <property type="protein sequence ID" value="OXC77233.1"/>
    <property type="molecule type" value="Genomic_DNA"/>
</dbReference>
<gene>
    <name evidence="1" type="ORF">BSU04_17015</name>
</gene>